<evidence type="ECO:0000313" key="4">
    <source>
        <dbReference type="Proteomes" id="UP000186559"/>
    </source>
</evidence>
<dbReference type="Gene3D" id="3.20.20.450">
    <property type="entry name" value="EAL domain"/>
    <property type="match status" value="1"/>
</dbReference>
<dbReference type="Proteomes" id="UP000186559">
    <property type="component" value="Chromosome"/>
</dbReference>
<protein>
    <submittedName>
        <fullName evidence="3">Diguanylate cyclase (GGDEF) domain-containing protein</fullName>
    </submittedName>
</protein>
<dbReference type="InterPro" id="IPR035919">
    <property type="entry name" value="EAL_sf"/>
</dbReference>
<dbReference type="STRING" id="1229727.Ga0080559_TMP2987"/>
<feature type="domain" description="GGDEF" evidence="2">
    <location>
        <begin position="178"/>
        <end position="312"/>
    </location>
</feature>
<dbReference type="PROSITE" id="PS50887">
    <property type="entry name" value="GGDEF"/>
    <property type="match status" value="1"/>
</dbReference>
<dbReference type="PANTHER" id="PTHR33121:SF70">
    <property type="entry name" value="SIGNALING PROTEIN YKOW"/>
    <property type="match status" value="1"/>
</dbReference>
<evidence type="ECO:0000259" key="2">
    <source>
        <dbReference type="PROSITE" id="PS50887"/>
    </source>
</evidence>
<dbReference type="InterPro" id="IPR001633">
    <property type="entry name" value="EAL_dom"/>
</dbReference>
<keyword evidence="4" id="KW-1185">Reference proteome</keyword>
<dbReference type="Pfam" id="PF00990">
    <property type="entry name" value="GGDEF"/>
    <property type="match status" value="1"/>
</dbReference>
<dbReference type="SUPFAM" id="SSF141868">
    <property type="entry name" value="EAL domain-like"/>
    <property type="match status" value="1"/>
</dbReference>
<dbReference type="PANTHER" id="PTHR33121">
    <property type="entry name" value="CYCLIC DI-GMP PHOSPHODIESTERASE PDEF"/>
    <property type="match status" value="1"/>
</dbReference>
<dbReference type="SMART" id="SM00052">
    <property type="entry name" value="EAL"/>
    <property type="match status" value="1"/>
</dbReference>
<dbReference type="GO" id="GO:0071111">
    <property type="term" value="F:cyclic-guanylate-specific phosphodiesterase activity"/>
    <property type="evidence" value="ECO:0007669"/>
    <property type="project" value="InterPro"/>
</dbReference>
<dbReference type="InterPro" id="IPR043128">
    <property type="entry name" value="Rev_trsase/Diguanyl_cyclase"/>
</dbReference>
<dbReference type="PROSITE" id="PS50883">
    <property type="entry name" value="EAL"/>
    <property type="match status" value="1"/>
</dbReference>
<feature type="domain" description="EAL" evidence="1">
    <location>
        <begin position="320"/>
        <end position="565"/>
    </location>
</feature>
<dbReference type="SMART" id="SM00267">
    <property type="entry name" value="GGDEF"/>
    <property type="match status" value="1"/>
</dbReference>
<dbReference type="InterPro" id="IPR000160">
    <property type="entry name" value="GGDEF_dom"/>
</dbReference>
<dbReference type="KEGG" id="tpro:Ga0080559_TMP2987"/>
<gene>
    <name evidence="3" type="ORF">Ga0080559_TMP2987</name>
</gene>
<sequence length="565" mass="62660">MTRHSFPEELERLVSDALDAMRSQDLHAALFLPLPEPGKPRVMIGDTDTRLRRQTLQLVDFTADPTCGDPLLIMHTPQETLVARRIEDSAGNLRGALGLRLAPTPDPAASVRAERAARLLGNTLMQWDDLLTLEEELSGEVRQSHALSRQADRDALTALLNNRAFQRRCRHRLGTDIRHHALLLLDLDNFKTVNDVYGHPFGDQYLQTVARALIRALPSKSLLGRLGGDEFAALIALPDGDSATVDRLMRDCFTGIEDGAADLGKPDLGRVSIGCAITTEKLRDVSRLLHRADAALYASKRADHRKGAVYTPETHQNFSARLMRPRFLQALEERRIQPFFQPIRSLLSGRIAGYEVLVRWIDPEKGVLEPEAFSLALSTPELAEKLSRRIIGEALSHFAGLPQRDPLWLTLNVGAGDLLRSELVEDLDRALERHGLDWEHIVIEVTETTMLGEVQGPIFRTLANLRHRGARVALDDFGTGYAGLAHLRSWPVDMLKLDRCFIQDIASSPRDSAFVSALLQLTTAFGIDLIVEGVEDEETASLLRKLGCDLVQGYHYGSPGPLGAD</sequence>
<organism evidence="3 4">
    <name type="scientific">Salipiger profundus</name>
    <dbReference type="NCBI Taxonomy" id="1229727"/>
    <lineage>
        <taxon>Bacteria</taxon>
        <taxon>Pseudomonadati</taxon>
        <taxon>Pseudomonadota</taxon>
        <taxon>Alphaproteobacteria</taxon>
        <taxon>Rhodobacterales</taxon>
        <taxon>Roseobacteraceae</taxon>
        <taxon>Salipiger</taxon>
    </lineage>
</organism>
<evidence type="ECO:0000313" key="3">
    <source>
        <dbReference type="EMBL" id="APX23783.1"/>
    </source>
</evidence>
<dbReference type="CDD" id="cd01948">
    <property type="entry name" value="EAL"/>
    <property type="match status" value="1"/>
</dbReference>
<dbReference type="CDD" id="cd01949">
    <property type="entry name" value="GGDEF"/>
    <property type="match status" value="1"/>
</dbReference>
<dbReference type="AlphaFoldDB" id="A0A1U7D6N3"/>
<accession>A0A1U7D6N3</accession>
<dbReference type="InterPro" id="IPR029787">
    <property type="entry name" value="Nucleotide_cyclase"/>
</dbReference>
<dbReference type="Gene3D" id="3.30.70.270">
    <property type="match status" value="1"/>
</dbReference>
<dbReference type="EMBL" id="CP014796">
    <property type="protein sequence ID" value="APX23783.1"/>
    <property type="molecule type" value="Genomic_DNA"/>
</dbReference>
<proteinExistence type="predicted"/>
<dbReference type="InterPro" id="IPR050706">
    <property type="entry name" value="Cyclic-di-GMP_PDE-like"/>
</dbReference>
<evidence type="ECO:0000259" key="1">
    <source>
        <dbReference type="PROSITE" id="PS50883"/>
    </source>
</evidence>
<name>A0A1U7D6N3_9RHOB</name>
<dbReference type="Pfam" id="PF00563">
    <property type="entry name" value="EAL"/>
    <property type="match status" value="1"/>
</dbReference>
<dbReference type="NCBIfam" id="TIGR00254">
    <property type="entry name" value="GGDEF"/>
    <property type="match status" value="1"/>
</dbReference>
<reference evidence="3 4" key="1">
    <citation type="submission" date="2016-03" db="EMBL/GenBank/DDBJ databases">
        <title>Deep-sea bacteria in the southern Pacific.</title>
        <authorList>
            <person name="Tang K."/>
        </authorList>
    </citation>
    <scope>NUCLEOTIDE SEQUENCE [LARGE SCALE GENOMIC DNA]</scope>
    <source>
        <strain evidence="3 4">JLT2016</strain>
    </source>
</reference>
<dbReference type="SUPFAM" id="SSF55073">
    <property type="entry name" value="Nucleotide cyclase"/>
    <property type="match status" value="1"/>
</dbReference>